<dbReference type="EMBL" id="SEOQ01000132">
    <property type="protein sequence ID" value="TFY69615.1"/>
    <property type="molecule type" value="Genomic_DNA"/>
</dbReference>
<evidence type="ECO:0000313" key="3">
    <source>
        <dbReference type="Proteomes" id="UP000298327"/>
    </source>
</evidence>
<accession>A0A4Y9Z4L0</accession>
<gene>
    <name evidence="2" type="ORF">EVG20_g3075</name>
</gene>
<name>A0A4Y9Z4L0_9AGAM</name>
<keyword evidence="3" id="KW-1185">Reference proteome</keyword>
<sequence length="483" mass="53074">MTRLQRGLVDNCFEEGHYESGIAVLEQLRDLKHMPSQSHIRQLLYIALYPSANGKGKEKAAGHIGMPAKGTPSKHITSAVTPSMDAISAARRCLMAFASTNSPGALLRALPSYGDPGQKGADPAHFEDDAEEDSSLARESSRLKRCKDCWQMLKEGFLRPQTDGMGLIPGSPSKRRRMDAPVYHHSHNNDLSAAVVGTNAWPVLEWLLYLFEADERKMLDDGHPRYSPLLLSHISPPRSEAGAKWAADAPLDVAFYCLQQETPLKRLLGARLLTLMINLTATTLLDLPLFLNLVLTDFMSRNCHLDDIFALLPTTSTVLKFKLALCQRYLSDSSSTRPPASTRVRPRAQPRPIPSRARKAQADEANESISNASANEAPRPDTVSILSTRPLPAASDILNLVTSASAGSLPLADEARFELVATYGLLQTQTSQEGRSADWSAMVQDGRLARAIEDAFAHEREHEGNGRSTQEMKDTLLAMMSIW</sequence>
<dbReference type="OrthoDB" id="2337158at2759"/>
<feature type="region of interest" description="Disordered" evidence="1">
    <location>
        <begin position="111"/>
        <end position="139"/>
    </location>
</feature>
<dbReference type="AlphaFoldDB" id="A0A4Y9Z4L0"/>
<reference evidence="2 3" key="1">
    <citation type="submission" date="2019-02" db="EMBL/GenBank/DDBJ databases">
        <title>Genome sequencing of the rare red list fungi Dentipellis fragilis.</title>
        <authorList>
            <person name="Buettner E."/>
            <person name="Kellner H."/>
        </authorList>
    </citation>
    <scope>NUCLEOTIDE SEQUENCE [LARGE SCALE GENOMIC DNA]</scope>
    <source>
        <strain evidence="2 3">DSM 105465</strain>
    </source>
</reference>
<proteinExistence type="predicted"/>
<evidence type="ECO:0000256" key="1">
    <source>
        <dbReference type="SAM" id="MobiDB-lite"/>
    </source>
</evidence>
<comment type="caution">
    <text evidence="2">The sequence shown here is derived from an EMBL/GenBank/DDBJ whole genome shotgun (WGS) entry which is preliminary data.</text>
</comment>
<protein>
    <submittedName>
        <fullName evidence="2">Uncharacterized protein</fullName>
    </submittedName>
</protein>
<dbReference type="Proteomes" id="UP000298327">
    <property type="component" value="Unassembled WGS sequence"/>
</dbReference>
<evidence type="ECO:0000313" key="2">
    <source>
        <dbReference type="EMBL" id="TFY69615.1"/>
    </source>
</evidence>
<feature type="region of interest" description="Disordered" evidence="1">
    <location>
        <begin position="332"/>
        <end position="381"/>
    </location>
</feature>
<organism evidence="2 3">
    <name type="scientific">Dentipellis fragilis</name>
    <dbReference type="NCBI Taxonomy" id="205917"/>
    <lineage>
        <taxon>Eukaryota</taxon>
        <taxon>Fungi</taxon>
        <taxon>Dikarya</taxon>
        <taxon>Basidiomycota</taxon>
        <taxon>Agaricomycotina</taxon>
        <taxon>Agaricomycetes</taxon>
        <taxon>Russulales</taxon>
        <taxon>Hericiaceae</taxon>
        <taxon>Dentipellis</taxon>
    </lineage>
</organism>